<evidence type="ECO:0000256" key="1">
    <source>
        <dbReference type="ARBA" id="ARBA00007031"/>
    </source>
</evidence>
<dbReference type="EMBL" id="AE005673">
    <property type="protein sequence ID" value="AAK23337.1"/>
    <property type="molecule type" value="Genomic_DNA"/>
</dbReference>
<gene>
    <name evidence="2" type="ordered locus">CC_1356</name>
</gene>
<dbReference type="STRING" id="190650.CC_1356"/>
<dbReference type="Gene3D" id="1.10.10.1550">
    <property type="entry name" value="ROS/MUCR transcriptional regulator protein"/>
    <property type="match status" value="1"/>
</dbReference>
<dbReference type="PATRIC" id="fig|190650.5.peg.1385"/>
<accession>Q9A8J7</accession>
<dbReference type="InterPro" id="IPR008807">
    <property type="entry name" value="ROS_MUCR"/>
</dbReference>
<dbReference type="Pfam" id="PF05443">
    <property type="entry name" value="ROS_MUCR"/>
    <property type="match status" value="1"/>
</dbReference>
<evidence type="ECO:0000313" key="3">
    <source>
        <dbReference type="Proteomes" id="UP000001816"/>
    </source>
</evidence>
<dbReference type="HOGENOM" id="CLU_106247_2_1_5"/>
<proteinExistence type="inferred from homology"/>
<dbReference type="Proteomes" id="UP000001816">
    <property type="component" value="Chromosome"/>
</dbReference>
<dbReference type="GO" id="GO:0008270">
    <property type="term" value="F:zinc ion binding"/>
    <property type="evidence" value="ECO:0007669"/>
    <property type="project" value="InterPro"/>
</dbReference>
<dbReference type="AlphaFoldDB" id="Q9A8J7"/>
<dbReference type="KEGG" id="ccr:CC_1356"/>
<dbReference type="InterPro" id="IPR041920">
    <property type="entry name" value="ROS/MUCR_sf"/>
</dbReference>
<name>Q9A8J7_CAUVC</name>
<dbReference type="EnsemblBacteria" id="AAK23337">
    <property type="protein sequence ID" value="AAK23337"/>
    <property type="gene ID" value="CC_1356"/>
</dbReference>
<evidence type="ECO:0000313" key="2">
    <source>
        <dbReference type="EMBL" id="AAK23337.1"/>
    </source>
</evidence>
<sequence>MSTGRAHLAPARTMTTITGVGYLMASQGGVNTDTTIENDVDILGLSAEIVAAYVGQNTVAQAAIPDLIRTVHGALATLNDGVEAPRPAEKAKPAVPVSRSVQHDYIVCLEDGKRLKMLKRYLRSHYDMSPEDYRRKWGLPPEYPMVAPAYAARRSDFAKQIGLGKGVRRGS</sequence>
<dbReference type="GO" id="GO:0006355">
    <property type="term" value="P:regulation of DNA-templated transcription"/>
    <property type="evidence" value="ECO:0007669"/>
    <property type="project" value="InterPro"/>
</dbReference>
<dbReference type="PIR" id="E87417">
    <property type="entry name" value="E87417"/>
</dbReference>
<dbReference type="SMR" id="Q9A8J7"/>
<keyword evidence="3" id="KW-1185">Reference proteome</keyword>
<organism evidence="2 3">
    <name type="scientific">Caulobacter vibrioides (strain ATCC 19089 / CIP 103742 / CB 15)</name>
    <name type="common">Caulobacter crescentus</name>
    <dbReference type="NCBI Taxonomy" id="190650"/>
    <lineage>
        <taxon>Bacteria</taxon>
        <taxon>Pseudomonadati</taxon>
        <taxon>Pseudomonadota</taxon>
        <taxon>Alphaproteobacteria</taxon>
        <taxon>Caulobacterales</taxon>
        <taxon>Caulobacteraceae</taxon>
        <taxon>Caulobacter</taxon>
    </lineage>
</organism>
<protein>
    <submittedName>
        <fullName evidence="2">Transcriptional regulator</fullName>
    </submittedName>
</protein>
<comment type="similarity">
    <text evidence="1">Belongs to the ros/MucR family.</text>
</comment>
<dbReference type="eggNOG" id="COG4957">
    <property type="taxonomic scope" value="Bacteria"/>
</dbReference>
<dbReference type="BioCyc" id="CAULO:CC1356-MONOMER"/>
<dbReference type="GO" id="GO:0003677">
    <property type="term" value="F:DNA binding"/>
    <property type="evidence" value="ECO:0007669"/>
    <property type="project" value="InterPro"/>
</dbReference>
<reference evidence="2 3" key="1">
    <citation type="journal article" date="2001" name="Proc. Natl. Acad. Sci. U.S.A.">
        <title>Complete genome sequence of Caulobacter crescentus.</title>
        <authorList>
            <person name="Nierman W.C."/>
            <person name="Feldblyum T.V."/>
            <person name="Laub M.T."/>
            <person name="Paulsen I.T."/>
            <person name="Nelson K.E."/>
            <person name="Eisen J.A."/>
            <person name="Heidelberg J.F."/>
            <person name="Alley M.R."/>
            <person name="Ohta N."/>
            <person name="Maddock J.R."/>
            <person name="Potocka I."/>
            <person name="Nelson W.C."/>
            <person name="Newton A."/>
            <person name="Stephens C."/>
            <person name="Phadke N.D."/>
            <person name="Ely B."/>
            <person name="DeBoy R.T."/>
            <person name="Dodson R.J."/>
            <person name="Durkin A.S."/>
            <person name="Gwinn M.L."/>
            <person name="Haft D.H."/>
            <person name="Kolonay J.F."/>
            <person name="Smit J."/>
            <person name="Craven M.B."/>
            <person name="Khouri H."/>
            <person name="Shetty J."/>
            <person name="Berry K."/>
            <person name="Utterback T."/>
            <person name="Tran K."/>
            <person name="Wolf A."/>
            <person name="Vamathevan J."/>
            <person name="Ermolaeva M."/>
            <person name="White O."/>
            <person name="Salzberg S.L."/>
            <person name="Venter J.C."/>
            <person name="Shapiro L."/>
            <person name="Fraser C.M."/>
        </authorList>
    </citation>
    <scope>NUCLEOTIDE SEQUENCE [LARGE SCALE GENOMIC DNA]</scope>
    <source>
        <strain evidence="3">ATCC 19089 / CB15</strain>
    </source>
</reference>